<dbReference type="OrthoDB" id="10255963at2759"/>
<comment type="similarity">
    <text evidence="1">Belongs to the UPF0047 family.</text>
</comment>
<reference evidence="2 3" key="1">
    <citation type="journal article" date="2014" name="Mol. Plant">
        <title>Chromosome Scale Genome Assembly and Transcriptome Profiling of Nannochloropsis gaditana in Nitrogen Depletion.</title>
        <authorList>
            <person name="Corteggiani Carpinelli E."/>
            <person name="Telatin A."/>
            <person name="Vitulo N."/>
            <person name="Forcato C."/>
            <person name="D'Angelo M."/>
            <person name="Schiavon R."/>
            <person name="Vezzi A."/>
            <person name="Giacometti G.M."/>
            <person name="Morosinotto T."/>
            <person name="Valle G."/>
        </authorList>
    </citation>
    <scope>NUCLEOTIDE SEQUENCE [LARGE SCALE GENOMIC DNA]</scope>
    <source>
        <strain evidence="2 3">B-31</strain>
    </source>
</reference>
<keyword evidence="3" id="KW-1185">Reference proteome</keyword>
<dbReference type="AlphaFoldDB" id="W7TIA9"/>
<evidence type="ECO:0000313" key="2">
    <source>
        <dbReference type="EMBL" id="EWM25842.1"/>
    </source>
</evidence>
<dbReference type="PANTHER" id="PTHR30615">
    <property type="entry name" value="UNCHARACTERIZED PROTEIN YJBQ-RELATED"/>
    <property type="match status" value="1"/>
</dbReference>
<evidence type="ECO:0000313" key="3">
    <source>
        <dbReference type="Proteomes" id="UP000019335"/>
    </source>
</evidence>
<name>W7TIA9_9STRA</name>
<dbReference type="SUPFAM" id="SSF111038">
    <property type="entry name" value="YjbQ-like"/>
    <property type="match status" value="1"/>
</dbReference>
<evidence type="ECO:0000256" key="1">
    <source>
        <dbReference type="ARBA" id="ARBA00005534"/>
    </source>
</evidence>
<organism evidence="2 3">
    <name type="scientific">Nannochloropsis gaditana</name>
    <dbReference type="NCBI Taxonomy" id="72520"/>
    <lineage>
        <taxon>Eukaryota</taxon>
        <taxon>Sar</taxon>
        <taxon>Stramenopiles</taxon>
        <taxon>Ochrophyta</taxon>
        <taxon>Eustigmatophyceae</taxon>
        <taxon>Eustigmatales</taxon>
        <taxon>Monodopsidaceae</taxon>
        <taxon>Nannochloropsis</taxon>
    </lineage>
</organism>
<dbReference type="PIRSF" id="PIRSF004681">
    <property type="entry name" value="UCP004681"/>
    <property type="match status" value="1"/>
</dbReference>
<proteinExistence type="inferred from homology"/>
<dbReference type="EMBL" id="AZIL01000830">
    <property type="protein sequence ID" value="EWM25842.1"/>
    <property type="molecule type" value="Genomic_DNA"/>
</dbReference>
<dbReference type="InterPro" id="IPR035917">
    <property type="entry name" value="YjbQ-like_sf"/>
</dbReference>
<dbReference type="NCBIfam" id="TIGR00149">
    <property type="entry name" value="TIGR00149_YjbQ"/>
    <property type="match status" value="1"/>
</dbReference>
<dbReference type="PANTHER" id="PTHR30615:SF8">
    <property type="entry name" value="UPF0047 PROTEIN C4A8.02C"/>
    <property type="match status" value="1"/>
</dbReference>
<comment type="caution">
    <text evidence="2">The sequence shown here is derived from an EMBL/GenBank/DDBJ whole genome shotgun (WGS) entry which is preliminary data.</text>
</comment>
<sequence>MTTGTFSVFIQHTSASLSINENADPTVRTDMEKALNMLVPESWATDGLLDHVDEGPDDITGHVKSTIVGANLTIPVSNGRLALGNWQGIYLCEHRNAGGFGGGHARRLVITVQGLLSSSAHKK</sequence>
<accession>W7TIA9</accession>
<protein>
    <submittedName>
        <fullName evidence="2">Uncharacterized protein family UPF0047</fullName>
    </submittedName>
</protein>
<dbReference type="Proteomes" id="UP000019335">
    <property type="component" value="Chromosome 10"/>
</dbReference>
<dbReference type="Pfam" id="PF01894">
    <property type="entry name" value="YjbQ"/>
    <property type="match status" value="1"/>
</dbReference>
<dbReference type="InterPro" id="IPR001602">
    <property type="entry name" value="UPF0047_YjbQ-like"/>
</dbReference>
<dbReference type="Gene3D" id="2.60.120.460">
    <property type="entry name" value="YjbQ-like"/>
    <property type="match status" value="1"/>
</dbReference>
<gene>
    <name evidence="2" type="ORF">Naga_100021g37</name>
</gene>